<dbReference type="InterPro" id="IPR052514">
    <property type="entry name" value="SAM-dependent_MTase"/>
</dbReference>
<feature type="chain" id="PRO_5005191113" description="Methyltransferase FkbM domain-containing protein" evidence="1">
    <location>
        <begin position="20"/>
        <end position="356"/>
    </location>
</feature>
<protein>
    <recommendedName>
        <fullName evidence="2">Methyltransferase FkbM domain-containing protein</fullName>
    </recommendedName>
</protein>
<dbReference type="InterPro" id="IPR006342">
    <property type="entry name" value="FkbM_mtfrase"/>
</dbReference>
<evidence type="ECO:0000259" key="2">
    <source>
        <dbReference type="Pfam" id="PF05050"/>
    </source>
</evidence>
<feature type="domain" description="Methyltransferase FkbM" evidence="2">
    <location>
        <begin position="99"/>
        <end position="255"/>
    </location>
</feature>
<feature type="signal peptide" evidence="1">
    <location>
        <begin position="1"/>
        <end position="19"/>
    </location>
</feature>
<keyword evidence="1" id="KW-0732">Signal</keyword>
<accession>A0A0G4H4T4</accession>
<dbReference type="AlphaFoldDB" id="A0A0G4H4T4"/>
<dbReference type="PANTHER" id="PTHR34203">
    <property type="entry name" value="METHYLTRANSFERASE, FKBM FAMILY PROTEIN"/>
    <property type="match status" value="1"/>
</dbReference>
<reference evidence="3" key="1">
    <citation type="submission" date="2014-11" db="EMBL/GenBank/DDBJ databases">
        <authorList>
            <person name="Otto D Thomas"/>
            <person name="Naeem Raeece"/>
        </authorList>
    </citation>
    <scope>NUCLEOTIDE SEQUENCE</scope>
</reference>
<gene>
    <name evidence="3" type="ORF">Cvel_24679</name>
</gene>
<dbReference type="InterPro" id="IPR029063">
    <property type="entry name" value="SAM-dependent_MTases_sf"/>
</dbReference>
<evidence type="ECO:0000313" key="3">
    <source>
        <dbReference type="EMBL" id="CEM38805.1"/>
    </source>
</evidence>
<organism evidence="3">
    <name type="scientific">Chromera velia CCMP2878</name>
    <dbReference type="NCBI Taxonomy" id="1169474"/>
    <lineage>
        <taxon>Eukaryota</taxon>
        <taxon>Sar</taxon>
        <taxon>Alveolata</taxon>
        <taxon>Colpodellida</taxon>
        <taxon>Chromeraceae</taxon>
        <taxon>Chromera</taxon>
    </lineage>
</organism>
<dbReference type="Pfam" id="PF05050">
    <property type="entry name" value="Methyltransf_21"/>
    <property type="match status" value="1"/>
</dbReference>
<dbReference type="Gene3D" id="3.40.50.150">
    <property type="entry name" value="Vaccinia Virus protein VP39"/>
    <property type="match status" value="1"/>
</dbReference>
<dbReference type="PANTHER" id="PTHR34203:SF13">
    <property type="entry name" value="EXPRESSED PROTEIN"/>
    <property type="match status" value="1"/>
</dbReference>
<dbReference type="SUPFAM" id="SSF53335">
    <property type="entry name" value="S-adenosyl-L-methionine-dependent methyltransferases"/>
    <property type="match status" value="1"/>
</dbReference>
<dbReference type="NCBIfam" id="TIGR01444">
    <property type="entry name" value="fkbM_fam"/>
    <property type="match status" value="1"/>
</dbReference>
<sequence>MLLSMFLFVALRLERKDQAVNVSAYVPSPADLSLEGCAALLSYYGSSGPNNTEVVVVEHNPFFNMAVWKEGDLISREIQQTKQLGEQGMPLDGDEVLIDVGANVGWYTLKAASEGHRVFAFEPMPQNYELVHWSLCKNGFTHVKLFNVALGSKEQSCWMESAYDNFGNGVVRCKNERDSGGVMQEREHFERASHIKALRFDSLLPALGLDALGSRPLTLKVDIEGSEVGFFEGAQRFFSGPNAPTLIQLEVNERFLIQKGKSAQLLLQKLSTVNNYDIYINQCAKIPKGLIFGSKRRFWAFLKKHGVPEYPGQFDVVAILRTWSDHFMWLSNIYCGFSSVKYLPSYRHLESCNQLQ</sequence>
<proteinExistence type="predicted"/>
<evidence type="ECO:0000256" key="1">
    <source>
        <dbReference type="SAM" id="SignalP"/>
    </source>
</evidence>
<dbReference type="EMBL" id="CDMZ01001880">
    <property type="protein sequence ID" value="CEM38805.1"/>
    <property type="molecule type" value="Genomic_DNA"/>
</dbReference>
<name>A0A0G4H4T4_9ALVE</name>
<dbReference type="VEuPathDB" id="CryptoDB:Cvel_24679"/>